<dbReference type="SUPFAM" id="SSF52833">
    <property type="entry name" value="Thioredoxin-like"/>
    <property type="match status" value="1"/>
</dbReference>
<gene>
    <name evidence="1" type="ORF">T459_04478</name>
</gene>
<dbReference type="STRING" id="4072.A0A2G3A547"/>
<reference evidence="1 2" key="1">
    <citation type="journal article" date="2014" name="Nat. Genet.">
        <title>Genome sequence of the hot pepper provides insights into the evolution of pungency in Capsicum species.</title>
        <authorList>
            <person name="Kim S."/>
            <person name="Park M."/>
            <person name="Yeom S.I."/>
            <person name="Kim Y.M."/>
            <person name="Lee J.M."/>
            <person name="Lee H.A."/>
            <person name="Seo E."/>
            <person name="Choi J."/>
            <person name="Cheong K."/>
            <person name="Kim K.T."/>
            <person name="Jung K."/>
            <person name="Lee G.W."/>
            <person name="Oh S.K."/>
            <person name="Bae C."/>
            <person name="Kim S.B."/>
            <person name="Lee H.Y."/>
            <person name="Kim S.Y."/>
            <person name="Kim M.S."/>
            <person name="Kang B.C."/>
            <person name="Jo Y.D."/>
            <person name="Yang H.B."/>
            <person name="Jeong H.J."/>
            <person name="Kang W.H."/>
            <person name="Kwon J.K."/>
            <person name="Shin C."/>
            <person name="Lim J.Y."/>
            <person name="Park J.H."/>
            <person name="Huh J.H."/>
            <person name="Kim J.S."/>
            <person name="Kim B.D."/>
            <person name="Cohen O."/>
            <person name="Paran I."/>
            <person name="Suh M.C."/>
            <person name="Lee S.B."/>
            <person name="Kim Y.K."/>
            <person name="Shin Y."/>
            <person name="Noh S.J."/>
            <person name="Park J."/>
            <person name="Seo Y.S."/>
            <person name="Kwon S.Y."/>
            <person name="Kim H.A."/>
            <person name="Park J.M."/>
            <person name="Kim H.J."/>
            <person name="Choi S.B."/>
            <person name="Bosland P.W."/>
            <person name="Reeves G."/>
            <person name="Jo S.H."/>
            <person name="Lee B.W."/>
            <person name="Cho H.T."/>
            <person name="Choi H.S."/>
            <person name="Lee M.S."/>
            <person name="Yu Y."/>
            <person name="Do Choi Y."/>
            <person name="Park B.S."/>
            <person name="van Deynze A."/>
            <person name="Ashrafi H."/>
            <person name="Hill T."/>
            <person name="Kim W.T."/>
            <person name="Pai H.S."/>
            <person name="Ahn H.K."/>
            <person name="Yeam I."/>
            <person name="Giovannoni J.J."/>
            <person name="Rose J.K."/>
            <person name="Sorensen I."/>
            <person name="Lee S.J."/>
            <person name="Kim R.W."/>
            <person name="Choi I.Y."/>
            <person name="Choi B.S."/>
            <person name="Lim J.S."/>
            <person name="Lee Y.H."/>
            <person name="Choi D."/>
        </authorList>
    </citation>
    <scope>NUCLEOTIDE SEQUENCE [LARGE SCALE GENOMIC DNA]</scope>
    <source>
        <strain evidence="2">cv. CM334</strain>
    </source>
</reference>
<dbReference type="Gramene" id="PHT89365">
    <property type="protein sequence ID" value="PHT89365"/>
    <property type="gene ID" value="T459_04478"/>
</dbReference>
<reference evidence="1 2" key="2">
    <citation type="journal article" date="2017" name="Genome Biol.">
        <title>New reference genome sequences of hot pepper reveal the massive evolution of plant disease-resistance genes by retroduplication.</title>
        <authorList>
            <person name="Kim S."/>
            <person name="Park J."/>
            <person name="Yeom S.I."/>
            <person name="Kim Y.M."/>
            <person name="Seo E."/>
            <person name="Kim K.T."/>
            <person name="Kim M.S."/>
            <person name="Lee J.M."/>
            <person name="Cheong K."/>
            <person name="Shin H.S."/>
            <person name="Kim S.B."/>
            <person name="Han K."/>
            <person name="Lee J."/>
            <person name="Park M."/>
            <person name="Lee H.A."/>
            <person name="Lee H.Y."/>
            <person name="Lee Y."/>
            <person name="Oh S."/>
            <person name="Lee J.H."/>
            <person name="Choi E."/>
            <person name="Choi E."/>
            <person name="Lee S.E."/>
            <person name="Jeon J."/>
            <person name="Kim H."/>
            <person name="Choi G."/>
            <person name="Song H."/>
            <person name="Lee J."/>
            <person name="Lee S.C."/>
            <person name="Kwon J.K."/>
            <person name="Lee H.Y."/>
            <person name="Koo N."/>
            <person name="Hong Y."/>
            <person name="Kim R.W."/>
            <person name="Kang W.H."/>
            <person name="Huh J.H."/>
            <person name="Kang B.C."/>
            <person name="Yang T.J."/>
            <person name="Lee Y.H."/>
            <person name="Bennetzen J.L."/>
            <person name="Choi D."/>
        </authorList>
    </citation>
    <scope>NUCLEOTIDE SEQUENCE [LARGE SCALE GENOMIC DNA]</scope>
    <source>
        <strain evidence="2">cv. CM334</strain>
    </source>
</reference>
<protein>
    <submittedName>
        <fullName evidence="1">Uncharacterized protein</fullName>
    </submittedName>
</protein>
<dbReference type="InterPro" id="IPR010634">
    <property type="entry name" value="DUF1223"/>
</dbReference>
<dbReference type="Proteomes" id="UP000222542">
    <property type="component" value="Unassembled WGS sequence"/>
</dbReference>
<dbReference type="EMBL" id="AYRZ02000002">
    <property type="protein sequence ID" value="PHT89365.1"/>
    <property type="molecule type" value="Genomic_DNA"/>
</dbReference>
<dbReference type="PANTHER" id="PTHR36057:SF1">
    <property type="entry name" value="LIPOPROTEIN LIPID ATTACHMENT SITE-LIKE PROTEIN, PUTATIVE (DUF1223)-RELATED"/>
    <property type="match status" value="1"/>
</dbReference>
<evidence type="ECO:0000313" key="2">
    <source>
        <dbReference type="Proteomes" id="UP000222542"/>
    </source>
</evidence>
<dbReference type="AlphaFoldDB" id="A0A2G3A547"/>
<organism evidence="1 2">
    <name type="scientific">Capsicum annuum</name>
    <name type="common">Capsicum pepper</name>
    <dbReference type="NCBI Taxonomy" id="4072"/>
    <lineage>
        <taxon>Eukaryota</taxon>
        <taxon>Viridiplantae</taxon>
        <taxon>Streptophyta</taxon>
        <taxon>Embryophyta</taxon>
        <taxon>Tracheophyta</taxon>
        <taxon>Spermatophyta</taxon>
        <taxon>Magnoliopsida</taxon>
        <taxon>eudicotyledons</taxon>
        <taxon>Gunneridae</taxon>
        <taxon>Pentapetalae</taxon>
        <taxon>asterids</taxon>
        <taxon>lamiids</taxon>
        <taxon>Solanales</taxon>
        <taxon>Solanaceae</taxon>
        <taxon>Solanoideae</taxon>
        <taxon>Capsiceae</taxon>
        <taxon>Capsicum</taxon>
    </lineage>
</organism>
<proteinExistence type="predicted"/>
<sequence>MGWKDTFGSSLWTVKQKAYLESLNLDTMFTPQIVVEGRTQCVGNQLGAVLHCIKSATRFAAPSFQGTFERPTPKSLQISLLGSLRSKVGNNDANIMITLYECGLVTDITTGENKGKMLVLRMTVVRKLEKLCSVKDITPKKTISGTVTFSLWDGFNSSKCGVALFVETGSHQICGSQNLELPEKL</sequence>
<dbReference type="PANTHER" id="PTHR36057">
    <property type="match status" value="1"/>
</dbReference>
<dbReference type="Pfam" id="PF06764">
    <property type="entry name" value="DUF1223"/>
    <property type="match status" value="1"/>
</dbReference>
<name>A0A2G3A547_CAPAN</name>
<keyword evidence="2" id="KW-1185">Reference proteome</keyword>
<evidence type="ECO:0000313" key="1">
    <source>
        <dbReference type="EMBL" id="PHT89365.1"/>
    </source>
</evidence>
<dbReference type="OMA" id="NDSHHIF"/>
<accession>A0A2G3A547</accession>
<comment type="caution">
    <text evidence="1">The sequence shown here is derived from an EMBL/GenBank/DDBJ whole genome shotgun (WGS) entry which is preliminary data.</text>
</comment>
<dbReference type="InterPro" id="IPR036249">
    <property type="entry name" value="Thioredoxin-like_sf"/>
</dbReference>